<evidence type="ECO:0000313" key="1">
    <source>
        <dbReference type="EMBL" id="CAF5010486.1"/>
    </source>
</evidence>
<comment type="caution">
    <text evidence="2">The sequence shown here is derived from an EMBL/GenBank/DDBJ whole genome shotgun (WGS) entry which is preliminary data.</text>
</comment>
<dbReference type="EMBL" id="CAJOBH010210743">
    <property type="protein sequence ID" value="CAF5010486.1"/>
    <property type="molecule type" value="Genomic_DNA"/>
</dbReference>
<organism evidence="2 3">
    <name type="scientific">Rotaria magnacalcarata</name>
    <dbReference type="NCBI Taxonomy" id="392030"/>
    <lineage>
        <taxon>Eukaryota</taxon>
        <taxon>Metazoa</taxon>
        <taxon>Spiralia</taxon>
        <taxon>Gnathifera</taxon>
        <taxon>Rotifera</taxon>
        <taxon>Eurotatoria</taxon>
        <taxon>Bdelloidea</taxon>
        <taxon>Philodinida</taxon>
        <taxon>Philodinidae</taxon>
        <taxon>Rotaria</taxon>
    </lineage>
</organism>
<protein>
    <submittedName>
        <fullName evidence="2">Uncharacterized protein</fullName>
    </submittedName>
</protein>
<dbReference type="EMBL" id="CAJOBJ010305015">
    <property type="protein sequence ID" value="CAF5163771.1"/>
    <property type="molecule type" value="Genomic_DNA"/>
</dbReference>
<feature type="non-terminal residue" evidence="2">
    <location>
        <position position="44"/>
    </location>
</feature>
<dbReference type="Proteomes" id="UP000681720">
    <property type="component" value="Unassembled WGS sequence"/>
</dbReference>
<name>A0A8S3GIN4_9BILA</name>
<reference evidence="2" key="1">
    <citation type="submission" date="2021-02" db="EMBL/GenBank/DDBJ databases">
        <authorList>
            <person name="Nowell W R."/>
        </authorList>
    </citation>
    <scope>NUCLEOTIDE SEQUENCE</scope>
</reference>
<dbReference type="AlphaFoldDB" id="A0A8S3GIN4"/>
<feature type="non-terminal residue" evidence="2">
    <location>
        <position position="1"/>
    </location>
</feature>
<sequence length="44" mass="4710">SKFTQTDLPSPPLDKLSPLKITTAITRAQAKLQQQTTAAPSNTT</sequence>
<proteinExistence type="predicted"/>
<evidence type="ECO:0000313" key="3">
    <source>
        <dbReference type="Proteomes" id="UP000681720"/>
    </source>
</evidence>
<accession>A0A8S3GIN4</accession>
<evidence type="ECO:0000313" key="2">
    <source>
        <dbReference type="EMBL" id="CAF5163771.1"/>
    </source>
</evidence>
<gene>
    <name evidence="1" type="ORF">BYL167_LOCUS55683</name>
    <name evidence="2" type="ORF">GIL414_LOCUS66039</name>
</gene>
<dbReference type="Proteomes" id="UP000681967">
    <property type="component" value="Unassembled WGS sequence"/>
</dbReference>